<comment type="caution">
    <text evidence="2">The sequence shown here is derived from an EMBL/GenBank/DDBJ whole genome shotgun (WGS) entry which is preliminary data.</text>
</comment>
<gene>
    <name evidence="2" type="ORF">JTE90_023586</name>
</gene>
<evidence type="ECO:0000313" key="2">
    <source>
        <dbReference type="EMBL" id="KAG8171507.1"/>
    </source>
</evidence>
<organism evidence="2 3">
    <name type="scientific">Oedothorax gibbosus</name>
    <dbReference type="NCBI Taxonomy" id="931172"/>
    <lineage>
        <taxon>Eukaryota</taxon>
        <taxon>Metazoa</taxon>
        <taxon>Ecdysozoa</taxon>
        <taxon>Arthropoda</taxon>
        <taxon>Chelicerata</taxon>
        <taxon>Arachnida</taxon>
        <taxon>Araneae</taxon>
        <taxon>Araneomorphae</taxon>
        <taxon>Entelegynae</taxon>
        <taxon>Araneoidea</taxon>
        <taxon>Linyphiidae</taxon>
        <taxon>Erigoninae</taxon>
        <taxon>Oedothorax</taxon>
    </lineage>
</organism>
<keyword evidence="3" id="KW-1185">Reference proteome</keyword>
<evidence type="ECO:0000313" key="3">
    <source>
        <dbReference type="Proteomes" id="UP000827092"/>
    </source>
</evidence>
<dbReference type="AlphaFoldDB" id="A0AAV6TI08"/>
<dbReference type="EMBL" id="JAFNEN010003883">
    <property type="protein sequence ID" value="KAG8171507.1"/>
    <property type="molecule type" value="Genomic_DNA"/>
</dbReference>
<feature type="region of interest" description="Disordered" evidence="1">
    <location>
        <begin position="1"/>
        <end position="65"/>
    </location>
</feature>
<name>A0AAV6TI08_9ARAC</name>
<evidence type="ECO:0000256" key="1">
    <source>
        <dbReference type="SAM" id="MobiDB-lite"/>
    </source>
</evidence>
<proteinExistence type="predicted"/>
<reference evidence="2 3" key="1">
    <citation type="journal article" date="2022" name="Nat. Ecol. Evol.">
        <title>A masculinizing supergene underlies an exaggerated male reproductive morph in a spider.</title>
        <authorList>
            <person name="Hendrickx F."/>
            <person name="De Corte Z."/>
            <person name="Sonet G."/>
            <person name="Van Belleghem S.M."/>
            <person name="Kostlbacher S."/>
            <person name="Vangestel C."/>
        </authorList>
    </citation>
    <scope>NUCLEOTIDE SEQUENCE [LARGE SCALE GENOMIC DNA]</scope>
    <source>
        <strain evidence="2">W744_W776</strain>
    </source>
</reference>
<sequence>MGPSVLRYRRNPFRSETSAQTQTHARVVSLPTERNGVNSPQPGHGRWSFGPSAVTQPNSETSTEDPGKVYLFLCKKFVSPDRLVRR</sequence>
<dbReference type="Proteomes" id="UP000827092">
    <property type="component" value="Unassembled WGS sequence"/>
</dbReference>
<protein>
    <submittedName>
        <fullName evidence="2">Uncharacterized protein</fullName>
    </submittedName>
</protein>
<accession>A0AAV6TI08</accession>
<feature type="compositionally biased region" description="Polar residues" evidence="1">
    <location>
        <begin position="14"/>
        <end position="24"/>
    </location>
</feature>